<reference evidence="1" key="1">
    <citation type="submission" date="2019-07" db="EMBL/GenBank/DDBJ databases">
        <title>Annotation for the trematode Paragonimus miyazaki's.</title>
        <authorList>
            <person name="Choi Y.-J."/>
        </authorList>
    </citation>
    <scope>NUCLEOTIDE SEQUENCE</scope>
    <source>
        <strain evidence="1">Japan</strain>
    </source>
</reference>
<dbReference type="Proteomes" id="UP000822476">
    <property type="component" value="Unassembled WGS sequence"/>
</dbReference>
<gene>
    <name evidence="1" type="ORF">EG68_12505</name>
</gene>
<evidence type="ECO:0000313" key="2">
    <source>
        <dbReference type="Proteomes" id="UP000822476"/>
    </source>
</evidence>
<protein>
    <submittedName>
        <fullName evidence="1">Uncharacterized protein</fullName>
    </submittedName>
</protein>
<accession>A0A8S9YC98</accession>
<sequence length="179" mass="20014">DASQPATCLYQQVHELVSTASWYQRGQPAGYIQVLVHWLPSSNECLSDLDADLVYHLTQVLGVPVLTTDQPWCDLKSDPVPVPRELQPPVQLVEVLSLKRFMLPPGVLRRFALELNQHTPIERSAVAQQLMCVLNETLTRGTTVLTTQDLDSASEVCMPLEAVLSRSKLAPFSSEMYER</sequence>
<comment type="caution">
    <text evidence="1">The sequence shown here is derived from an EMBL/GenBank/DDBJ whole genome shotgun (WGS) entry which is preliminary data.</text>
</comment>
<dbReference type="AlphaFoldDB" id="A0A8S9YC98"/>
<proteinExistence type="predicted"/>
<keyword evidence="2" id="KW-1185">Reference proteome</keyword>
<organism evidence="1 2">
    <name type="scientific">Paragonimus skrjabini miyazakii</name>
    <dbReference type="NCBI Taxonomy" id="59628"/>
    <lineage>
        <taxon>Eukaryota</taxon>
        <taxon>Metazoa</taxon>
        <taxon>Spiralia</taxon>
        <taxon>Lophotrochozoa</taxon>
        <taxon>Platyhelminthes</taxon>
        <taxon>Trematoda</taxon>
        <taxon>Digenea</taxon>
        <taxon>Plagiorchiida</taxon>
        <taxon>Troglotremata</taxon>
        <taxon>Troglotrematidae</taxon>
        <taxon>Paragonimus</taxon>
    </lineage>
</organism>
<evidence type="ECO:0000313" key="1">
    <source>
        <dbReference type="EMBL" id="KAF7233916.1"/>
    </source>
</evidence>
<name>A0A8S9YC98_9TREM</name>
<dbReference type="EMBL" id="JTDE01015541">
    <property type="protein sequence ID" value="KAF7233916.1"/>
    <property type="molecule type" value="Genomic_DNA"/>
</dbReference>
<feature type="non-terminal residue" evidence="1">
    <location>
        <position position="1"/>
    </location>
</feature>
<dbReference type="OrthoDB" id="441890at2759"/>